<dbReference type="SMART" id="SM00248">
    <property type="entry name" value="ANK"/>
    <property type="match status" value="2"/>
</dbReference>
<keyword evidence="12 18" id="KW-0472">Membrane</keyword>
<dbReference type="FunFam" id="1.10.287.70:FF:000266">
    <property type="entry name" value="Transient receptor potential cation channel subfamily c member 1"/>
    <property type="match status" value="1"/>
</dbReference>
<keyword evidence="6 18" id="KW-0812">Transmembrane</keyword>
<dbReference type="InterPro" id="IPR002110">
    <property type="entry name" value="Ankyrin_rpt"/>
</dbReference>
<dbReference type="NCBIfam" id="TIGR00870">
    <property type="entry name" value="trp"/>
    <property type="match status" value="1"/>
</dbReference>
<evidence type="ECO:0000256" key="6">
    <source>
        <dbReference type="ARBA" id="ARBA00022692"/>
    </source>
</evidence>
<evidence type="ECO:0000256" key="9">
    <source>
        <dbReference type="ARBA" id="ARBA00022989"/>
    </source>
</evidence>
<keyword evidence="9 18" id="KW-1133">Transmembrane helix</keyword>
<evidence type="ECO:0000256" key="4">
    <source>
        <dbReference type="ARBA" id="ARBA00022568"/>
    </source>
</evidence>
<dbReference type="Ensembl" id="ENSGEVT00005021338.1">
    <property type="protein sequence ID" value="ENSGEVP00005020319.1"/>
    <property type="gene ID" value="ENSGEVG00005014342.1"/>
</dbReference>
<reference evidence="20" key="3">
    <citation type="submission" date="2025-09" db="UniProtKB">
        <authorList>
            <consortium name="Ensembl"/>
        </authorList>
    </citation>
    <scope>IDENTIFICATION</scope>
</reference>
<dbReference type="Pfam" id="PF12796">
    <property type="entry name" value="Ank_2"/>
    <property type="match status" value="1"/>
</dbReference>
<dbReference type="SUPFAM" id="SSF48403">
    <property type="entry name" value="Ankyrin repeat"/>
    <property type="match status" value="1"/>
</dbReference>
<dbReference type="GO" id="GO:0051402">
    <property type="term" value="P:neuron apoptotic process"/>
    <property type="evidence" value="ECO:0007669"/>
    <property type="project" value="Ensembl"/>
</dbReference>
<evidence type="ECO:0000256" key="3">
    <source>
        <dbReference type="ARBA" id="ARBA00022475"/>
    </source>
</evidence>
<keyword evidence="21" id="KW-1185">Reference proteome</keyword>
<keyword evidence="3" id="KW-1003">Cell membrane</keyword>
<keyword evidence="14" id="KW-0407">Ion channel</keyword>
<feature type="compositionally biased region" description="Polar residues" evidence="17">
    <location>
        <begin position="770"/>
        <end position="779"/>
    </location>
</feature>
<evidence type="ECO:0000256" key="11">
    <source>
        <dbReference type="ARBA" id="ARBA00023065"/>
    </source>
</evidence>
<gene>
    <name evidence="20" type="primary">TRPC5</name>
</gene>
<feature type="transmembrane region" description="Helical" evidence="18">
    <location>
        <begin position="440"/>
        <end position="460"/>
    </location>
</feature>
<feature type="transmembrane region" description="Helical" evidence="18">
    <location>
        <begin position="327"/>
        <end position="351"/>
    </location>
</feature>
<feature type="domain" description="Transient receptor ion channel" evidence="19">
    <location>
        <begin position="176"/>
        <end position="238"/>
    </location>
</feature>
<dbReference type="PRINTS" id="PR01646">
    <property type="entry name" value="TRPCHANNEL5"/>
</dbReference>
<feature type="compositionally biased region" description="Basic and acidic residues" evidence="17">
    <location>
        <begin position="780"/>
        <end position="794"/>
    </location>
</feature>
<evidence type="ECO:0000256" key="2">
    <source>
        <dbReference type="ARBA" id="ARBA00022448"/>
    </source>
</evidence>
<feature type="transmembrane region" description="Helical" evidence="18">
    <location>
        <begin position="571"/>
        <end position="587"/>
    </location>
</feature>
<dbReference type="Pfam" id="PF00023">
    <property type="entry name" value="Ank"/>
    <property type="match status" value="1"/>
</dbReference>
<dbReference type="Pfam" id="PF00520">
    <property type="entry name" value="Ion_trans"/>
    <property type="match status" value="1"/>
</dbReference>
<evidence type="ECO:0000256" key="15">
    <source>
        <dbReference type="ARBA" id="ARBA00036634"/>
    </source>
</evidence>
<dbReference type="GO" id="GO:0051480">
    <property type="term" value="P:regulation of cytosolic calcium ion concentration"/>
    <property type="evidence" value="ECO:0007669"/>
    <property type="project" value="TreeGrafter"/>
</dbReference>
<evidence type="ECO:0000256" key="7">
    <source>
        <dbReference type="ARBA" id="ARBA00022737"/>
    </source>
</evidence>
<dbReference type="GO" id="GO:0015279">
    <property type="term" value="F:store-operated calcium channel activity"/>
    <property type="evidence" value="ECO:0007669"/>
    <property type="project" value="TreeGrafter"/>
</dbReference>
<dbReference type="Proteomes" id="UP000694390">
    <property type="component" value="Chromosome 9"/>
</dbReference>
<keyword evidence="7" id="KW-0677">Repeat</keyword>
<evidence type="ECO:0000256" key="10">
    <source>
        <dbReference type="ARBA" id="ARBA00023043"/>
    </source>
</evidence>
<evidence type="ECO:0000256" key="1">
    <source>
        <dbReference type="ARBA" id="ARBA00004651"/>
    </source>
</evidence>
<protein>
    <submittedName>
        <fullName evidence="20">Transient receptor potential cation channel subfamily C member 5</fullName>
    </submittedName>
</protein>
<evidence type="ECO:0000313" key="21">
    <source>
        <dbReference type="Proteomes" id="UP000694390"/>
    </source>
</evidence>
<keyword evidence="2" id="KW-0813">Transport</keyword>
<dbReference type="AlphaFoldDB" id="A0A8C4WNC6"/>
<dbReference type="GO" id="GO:0005886">
    <property type="term" value="C:plasma membrane"/>
    <property type="evidence" value="ECO:0007669"/>
    <property type="project" value="UniProtKB-SubCell"/>
</dbReference>
<dbReference type="GO" id="GO:0070782">
    <property type="term" value="P:phosphatidylserine exposure on apoptotic cell surface"/>
    <property type="evidence" value="ECO:0007669"/>
    <property type="project" value="Ensembl"/>
</dbReference>
<accession>A0A8C4WNC6</accession>
<evidence type="ECO:0000256" key="14">
    <source>
        <dbReference type="ARBA" id="ARBA00023303"/>
    </source>
</evidence>
<feature type="coiled-coil region" evidence="16">
    <location>
        <begin position="227"/>
        <end position="254"/>
    </location>
</feature>
<comment type="catalytic activity">
    <reaction evidence="15">
        <text>Ca(2+)(in) = Ca(2+)(out)</text>
        <dbReference type="Rhea" id="RHEA:29671"/>
        <dbReference type="ChEBI" id="CHEBI:29108"/>
    </reaction>
</comment>
<dbReference type="InterPro" id="IPR002153">
    <property type="entry name" value="TRPC_channel"/>
</dbReference>
<reference evidence="20" key="2">
    <citation type="submission" date="2025-08" db="UniProtKB">
        <authorList>
            <consortium name="Ensembl"/>
        </authorList>
    </citation>
    <scope>IDENTIFICATION</scope>
</reference>
<comment type="subcellular location">
    <subcellularLocation>
        <location evidence="1">Cell membrane</location>
        <topology evidence="1">Multi-pass membrane protein</topology>
    </subcellularLocation>
</comment>
<keyword evidence="4" id="KW-0109">Calcium transport</keyword>
<evidence type="ECO:0000256" key="12">
    <source>
        <dbReference type="ARBA" id="ARBA00023136"/>
    </source>
</evidence>
<keyword evidence="5" id="KW-0107">Calcium channel</keyword>
<evidence type="ECO:0000256" key="18">
    <source>
        <dbReference type="SAM" id="Phobius"/>
    </source>
</evidence>
<dbReference type="SMART" id="SM01420">
    <property type="entry name" value="TRP_2"/>
    <property type="match status" value="1"/>
</dbReference>
<evidence type="ECO:0000256" key="16">
    <source>
        <dbReference type="SAM" id="Coils"/>
    </source>
</evidence>
<sequence>MAQLYYKKVNYSPYRDRIPLQIVRAEAELSQEEKAYLIAVEKGDYASVKHALQEAEIYYNININCMDPLGRSALLIAIENENLEIMELLLSHSIYVGDALLYAIRKEVVGAVELLLSYRKPSGEKQVPTLMMDTQFSEFTPDITPIMLAAHTNNYEIIKLLVQRRVTIPRPHQIRCNCVECVSSSEVDSLRHSRSRLNIYKALASPSLIALSSEDPILTAFRLGWELKELSKVENEFKAEYEELSQQCKRFAKDLLDQARSSRELEIILNHRDDQSEELDPQKCHDLAKLKVAIKYHQKEFVAQPNCQQLLATLWYDGFPGWRRKHWAVKLLTCITIGLLFPVLSVAYLIAPKSRLGLFIKKPFIKFICHTGSYLTFLFMLLLASQHIVRTDLHVQGPPPTIVEWMILPWVLGFIWGEIKEMWDGGFNEYVHDWWNLMDFAMNSLYLATISLKIVAYVKYNGSRPREEWEMWHPTLIAEALFAISNILSSLRLISLFTANSHLGPLQISLGRMLLDILKFLFIYCLVLLAFANGLNQLYFYYETSASEEPNNCKGIRCEKQNNAFSTLFETLQSLFWSVFGLLNLYVTNVKARHEFTEFVGATMFGTYNVISLVVLLNMLIAMMNNSYQLIADHADIEWKFARTKLWMSYFDEGGTLPPPFNIIPSPKSIWYLCKWIHKQLCPDMDSEDEQKRHENLKTFTERHADNLIQNQHYQEVIRNLVKRYVAAMIRNSKTNEGLTEENFKELKQDISSFRYEVLDLLGNRKPQRRSYSTSSTEVSQKDETNEDGAGEKAKAKSVSFNIDNKKQDFNVSALIKTMSGIEIVEEKPKSNGINKRSFSFKRLGLLFSKMNGHVPEPNSEPMYTISDGVIQPHYMWQDIKYSQIDKEREENCSKSEINLNEVDYSGNMRLTGQSKECPMVCTSSLHCASNICSSNSKLIDSTEDVFDSWGETRDLLINQWKDGQEDHITTRL</sequence>
<dbReference type="GO" id="GO:0098793">
    <property type="term" value="C:presynapse"/>
    <property type="evidence" value="ECO:0007669"/>
    <property type="project" value="Ensembl"/>
</dbReference>
<dbReference type="PRINTS" id="PR01097">
    <property type="entry name" value="TRNSRECEPTRP"/>
</dbReference>
<keyword evidence="16" id="KW-0175">Coiled coil</keyword>
<evidence type="ECO:0000256" key="5">
    <source>
        <dbReference type="ARBA" id="ARBA00022673"/>
    </source>
</evidence>
<dbReference type="InterPro" id="IPR005461">
    <property type="entry name" value="TRPC5_channel"/>
</dbReference>
<dbReference type="Pfam" id="PF08344">
    <property type="entry name" value="TRP_2"/>
    <property type="match status" value="1"/>
</dbReference>
<dbReference type="FunFam" id="1.25.40.20:FF:000023">
    <property type="entry name" value="short transient receptor potential channel 4 isoform X1"/>
    <property type="match status" value="1"/>
</dbReference>
<dbReference type="PANTHER" id="PTHR10117:SF76">
    <property type="entry name" value="SHORT TRANSIENT RECEPTOR POTENTIAL CHANNEL 5"/>
    <property type="match status" value="1"/>
</dbReference>
<dbReference type="OrthoDB" id="2373987at2759"/>
<keyword evidence="8" id="KW-0106">Calcium</keyword>
<name>A0A8C4WNC6_9SAUR</name>
<reference evidence="20" key="1">
    <citation type="submission" date="2019-06" db="EMBL/GenBank/DDBJ databases">
        <title>G10K-VGP Goodes thornscrub tortoise genome, primary haplotype.</title>
        <authorList>
            <person name="Murphy B."/>
            <person name="Edwards T."/>
            <person name="Rhie A."/>
            <person name="Koren S."/>
            <person name="Phillippy A."/>
            <person name="Fedrigo O."/>
            <person name="Haase B."/>
            <person name="Mountcastle J."/>
            <person name="Lewin H."/>
            <person name="Damas J."/>
            <person name="Howe K."/>
            <person name="Formenti G."/>
            <person name="Myers G."/>
            <person name="Durbin R."/>
            <person name="Jarvis E.D."/>
        </authorList>
    </citation>
    <scope>NUCLEOTIDE SEQUENCE [LARGE SCALE GENOMIC DNA]</scope>
</reference>
<evidence type="ECO:0000256" key="13">
    <source>
        <dbReference type="ARBA" id="ARBA00023157"/>
    </source>
</evidence>
<dbReference type="GO" id="GO:0070679">
    <property type="term" value="F:inositol 1,4,5 trisphosphate binding"/>
    <property type="evidence" value="ECO:0007669"/>
    <property type="project" value="Ensembl"/>
</dbReference>
<feature type="transmembrane region" description="Helical" evidence="18">
    <location>
        <begin position="520"/>
        <end position="542"/>
    </location>
</feature>
<dbReference type="InterPro" id="IPR013555">
    <property type="entry name" value="TRP_dom"/>
</dbReference>
<evidence type="ECO:0000256" key="17">
    <source>
        <dbReference type="SAM" id="MobiDB-lite"/>
    </source>
</evidence>
<feature type="region of interest" description="Disordered" evidence="17">
    <location>
        <begin position="767"/>
        <end position="794"/>
    </location>
</feature>
<dbReference type="InterPro" id="IPR036770">
    <property type="entry name" value="Ankyrin_rpt-contain_sf"/>
</dbReference>
<evidence type="ECO:0000256" key="8">
    <source>
        <dbReference type="ARBA" id="ARBA00022837"/>
    </source>
</evidence>
<dbReference type="PANTHER" id="PTHR10117">
    <property type="entry name" value="TRANSIENT RECEPTOR POTENTIAL CHANNEL"/>
    <property type="match status" value="1"/>
</dbReference>
<dbReference type="GeneTree" id="ENSGT01060000248594"/>
<feature type="transmembrane region" description="Helical" evidence="18">
    <location>
        <begin position="363"/>
        <end position="382"/>
    </location>
</feature>
<organism evidence="20 21">
    <name type="scientific">Gopherus evgoodei</name>
    <name type="common">Goodes thornscrub tortoise</name>
    <dbReference type="NCBI Taxonomy" id="1825980"/>
    <lineage>
        <taxon>Eukaryota</taxon>
        <taxon>Metazoa</taxon>
        <taxon>Chordata</taxon>
        <taxon>Craniata</taxon>
        <taxon>Vertebrata</taxon>
        <taxon>Euteleostomi</taxon>
        <taxon>Archelosauria</taxon>
        <taxon>Testudinata</taxon>
        <taxon>Testudines</taxon>
        <taxon>Cryptodira</taxon>
        <taxon>Durocryptodira</taxon>
        <taxon>Testudinoidea</taxon>
        <taxon>Testudinidae</taxon>
        <taxon>Gopherus</taxon>
    </lineage>
</organism>
<feature type="transmembrane region" description="Helical" evidence="18">
    <location>
        <begin position="599"/>
        <end position="621"/>
    </location>
</feature>
<keyword evidence="13" id="KW-1015">Disulfide bond</keyword>
<feature type="transmembrane region" description="Helical" evidence="18">
    <location>
        <begin position="402"/>
        <end position="419"/>
    </location>
</feature>
<evidence type="ECO:0000313" key="20">
    <source>
        <dbReference type="Ensembl" id="ENSGEVP00005020319.1"/>
    </source>
</evidence>
<keyword evidence="11" id="KW-0406">Ion transport</keyword>
<dbReference type="InterPro" id="IPR005821">
    <property type="entry name" value="Ion_trans_dom"/>
</dbReference>
<dbReference type="Gene3D" id="1.25.40.20">
    <property type="entry name" value="Ankyrin repeat-containing domain"/>
    <property type="match status" value="1"/>
</dbReference>
<dbReference type="GO" id="GO:0034704">
    <property type="term" value="C:calcium channel complex"/>
    <property type="evidence" value="ECO:0007669"/>
    <property type="project" value="Ensembl"/>
</dbReference>
<proteinExistence type="predicted"/>
<keyword evidence="10" id="KW-0040">ANK repeat</keyword>
<evidence type="ECO:0000259" key="19">
    <source>
        <dbReference type="SMART" id="SM01420"/>
    </source>
</evidence>